<reference evidence="2 3" key="1">
    <citation type="journal article" date="2016" name="Nat. Commun.">
        <title>Thousands of microbial genomes shed light on interconnected biogeochemical processes in an aquifer system.</title>
        <authorList>
            <person name="Anantharaman K."/>
            <person name="Brown C.T."/>
            <person name="Hug L.A."/>
            <person name="Sharon I."/>
            <person name="Castelle C.J."/>
            <person name="Probst A.J."/>
            <person name="Thomas B.C."/>
            <person name="Singh A."/>
            <person name="Wilkins M.J."/>
            <person name="Karaoz U."/>
            <person name="Brodie E.L."/>
            <person name="Williams K.H."/>
            <person name="Hubbard S.S."/>
            <person name="Banfield J.F."/>
        </authorList>
    </citation>
    <scope>NUCLEOTIDE SEQUENCE [LARGE SCALE GENOMIC DNA]</scope>
</reference>
<dbReference type="Proteomes" id="UP000176700">
    <property type="component" value="Unassembled WGS sequence"/>
</dbReference>
<proteinExistence type="predicted"/>
<feature type="coiled-coil region" evidence="1">
    <location>
        <begin position="66"/>
        <end position="100"/>
    </location>
</feature>
<organism evidence="2 3">
    <name type="scientific">Candidatus Ryanbacteria bacterium RIFCSPHIGHO2_01_45_13</name>
    <dbReference type="NCBI Taxonomy" id="1802112"/>
    <lineage>
        <taxon>Bacteria</taxon>
        <taxon>Candidatus Ryaniibacteriota</taxon>
    </lineage>
</organism>
<dbReference type="EMBL" id="MHNI01000012">
    <property type="protein sequence ID" value="OGZ42908.1"/>
    <property type="molecule type" value="Genomic_DNA"/>
</dbReference>
<evidence type="ECO:0000313" key="3">
    <source>
        <dbReference type="Proteomes" id="UP000176700"/>
    </source>
</evidence>
<comment type="caution">
    <text evidence="2">The sequence shown here is derived from an EMBL/GenBank/DDBJ whole genome shotgun (WGS) entry which is preliminary data.</text>
</comment>
<evidence type="ECO:0000256" key="1">
    <source>
        <dbReference type="SAM" id="Coils"/>
    </source>
</evidence>
<dbReference type="AlphaFoldDB" id="A0A1G2FZ71"/>
<sequence>MDVCTYGNATREGTLLCIFHTLNLKFYHVKMNWNGAPFQDSVSVCGRFSNLAECDGSCTEYARREFTLDEADAEELKRMLEDYEEDKLDAQLLATEIKDEF</sequence>
<accession>A0A1G2FZ71</accession>
<evidence type="ECO:0000313" key="2">
    <source>
        <dbReference type="EMBL" id="OGZ42908.1"/>
    </source>
</evidence>
<name>A0A1G2FZ71_9BACT</name>
<keyword evidence="1" id="KW-0175">Coiled coil</keyword>
<protein>
    <submittedName>
        <fullName evidence="2">Uncharacterized protein</fullName>
    </submittedName>
</protein>
<gene>
    <name evidence="2" type="ORF">A2W41_02205</name>
</gene>